<dbReference type="AlphaFoldDB" id="A0A4Y9YGT9"/>
<dbReference type="Proteomes" id="UP000298390">
    <property type="component" value="Unassembled WGS sequence"/>
</dbReference>
<name>A0A4Y9YGT9_9APHY</name>
<organism evidence="2 3">
    <name type="scientific">Rhodofomes roseus</name>
    <dbReference type="NCBI Taxonomy" id="34475"/>
    <lineage>
        <taxon>Eukaryota</taxon>
        <taxon>Fungi</taxon>
        <taxon>Dikarya</taxon>
        <taxon>Basidiomycota</taxon>
        <taxon>Agaricomycotina</taxon>
        <taxon>Agaricomycetes</taxon>
        <taxon>Polyporales</taxon>
        <taxon>Rhodofomes</taxon>
    </lineage>
</organism>
<comment type="caution">
    <text evidence="2">The sequence shown here is derived from an EMBL/GenBank/DDBJ whole genome shotgun (WGS) entry which is preliminary data.</text>
</comment>
<gene>
    <name evidence="2" type="ORF">EVJ58_g4295</name>
</gene>
<dbReference type="EMBL" id="SEKV01000193">
    <property type="protein sequence ID" value="TFY61784.1"/>
    <property type="molecule type" value="Genomic_DNA"/>
</dbReference>
<evidence type="ECO:0000256" key="1">
    <source>
        <dbReference type="SAM" id="MobiDB-lite"/>
    </source>
</evidence>
<feature type="region of interest" description="Disordered" evidence="1">
    <location>
        <begin position="257"/>
        <end position="296"/>
    </location>
</feature>
<protein>
    <submittedName>
        <fullName evidence="2">Uncharacterized protein</fullName>
    </submittedName>
</protein>
<evidence type="ECO:0000313" key="3">
    <source>
        <dbReference type="Proteomes" id="UP000298390"/>
    </source>
</evidence>
<proteinExistence type="predicted"/>
<evidence type="ECO:0000313" key="2">
    <source>
        <dbReference type="EMBL" id="TFY61784.1"/>
    </source>
</evidence>
<accession>A0A4Y9YGT9</accession>
<feature type="compositionally biased region" description="Basic residues" evidence="1">
    <location>
        <begin position="257"/>
        <end position="290"/>
    </location>
</feature>
<reference evidence="2 3" key="1">
    <citation type="submission" date="2019-01" db="EMBL/GenBank/DDBJ databases">
        <title>Genome sequencing of the rare red list fungi Fomitopsis rosea.</title>
        <authorList>
            <person name="Buettner E."/>
            <person name="Kellner H."/>
        </authorList>
    </citation>
    <scope>NUCLEOTIDE SEQUENCE [LARGE SCALE GENOMIC DNA]</scope>
    <source>
        <strain evidence="2 3">DSM 105464</strain>
    </source>
</reference>
<sequence length="402" mass="44655">MRLTILPVTLVMAYAFAVPIYRYVDGILAITASLTRVLHSAELHPRGQKGEIFEKVEGAALKAISLGAKLYPLTKQELQKHRHHAPRPRDALTAPIDRYVDGILAITASLTRVLHSAELHARGRGEVFVKVEGAALKAVSLGAKLYPLTKLEIQKYRNHTAREDRLASPIDRYVDETLAITASLTRVLHSAELHPRGKKGEAFKKVEGASLKAISLGATLYPLTKHEIQKHHNHTAREDLVPRGKLAVLKLLPKLKKAKSSAAKPKKASLPKPKKQRTPGKGKLTKQKPAAKKEGKWGKIGNITDKVANQFLDISSTAADVWRATTQRRELVEEVIRRAEELSARERESLAARTDFSWNDIKEAVEDKVDNINWKKVGHEVAGGAVIVAPFILRDDELDEWE</sequence>